<proteinExistence type="predicted"/>
<feature type="domain" description="Transcriptional regulator TetR C-terminal Firmicutes type" evidence="1">
    <location>
        <begin position="84"/>
        <end position="167"/>
    </location>
</feature>
<evidence type="ECO:0000313" key="3">
    <source>
        <dbReference type="Proteomes" id="UP000187158"/>
    </source>
</evidence>
<comment type="caution">
    <text evidence="2">The sequence shown here is derived from an EMBL/GenBank/DDBJ whole genome shotgun (WGS) entry which is preliminary data.</text>
</comment>
<evidence type="ECO:0000259" key="1">
    <source>
        <dbReference type="Pfam" id="PF14278"/>
    </source>
</evidence>
<dbReference type="SUPFAM" id="SSF46689">
    <property type="entry name" value="Homeodomain-like"/>
    <property type="match status" value="1"/>
</dbReference>
<dbReference type="Pfam" id="PF14278">
    <property type="entry name" value="TetR_C_8"/>
    <property type="match status" value="1"/>
</dbReference>
<organism evidence="2 3">
    <name type="scientific">Paenibacillus odorifer</name>
    <dbReference type="NCBI Taxonomy" id="189426"/>
    <lineage>
        <taxon>Bacteria</taxon>
        <taxon>Bacillati</taxon>
        <taxon>Bacillota</taxon>
        <taxon>Bacilli</taxon>
        <taxon>Bacillales</taxon>
        <taxon>Paenibacillaceae</taxon>
        <taxon>Paenibacillus</taxon>
    </lineage>
</organism>
<protein>
    <recommendedName>
        <fullName evidence="1">Transcriptional regulator TetR C-terminal Firmicutes type domain-containing protein</fullName>
    </recommendedName>
</protein>
<dbReference type="PANTHER" id="PTHR43479:SF7">
    <property type="entry name" value="TETR-FAMILY TRANSCRIPTIONAL REGULATOR"/>
    <property type="match status" value="1"/>
</dbReference>
<reference evidence="2 3" key="1">
    <citation type="submission" date="2016-11" db="EMBL/GenBank/DDBJ databases">
        <title>Paenibacillus species isolates.</title>
        <authorList>
            <person name="Beno S.M."/>
        </authorList>
    </citation>
    <scope>NUCLEOTIDE SEQUENCE [LARGE SCALE GENOMIC DNA]</scope>
    <source>
        <strain evidence="2 3">FSL H7-0433</strain>
    </source>
</reference>
<dbReference type="InterPro" id="IPR050624">
    <property type="entry name" value="HTH-type_Tx_Regulator"/>
</dbReference>
<name>A0ABX3GS19_9BACL</name>
<dbReference type="Proteomes" id="UP000187158">
    <property type="component" value="Unassembled WGS sequence"/>
</dbReference>
<keyword evidence="3" id="KW-1185">Reference proteome</keyword>
<accession>A0ABX3GS19</accession>
<dbReference type="PANTHER" id="PTHR43479">
    <property type="entry name" value="ACREF/ENVCD OPERON REPRESSOR-RELATED"/>
    <property type="match status" value="1"/>
</dbReference>
<dbReference type="RefSeq" id="WP_076128868.1">
    <property type="nucleotide sequence ID" value="NZ_DALZAY010000021.1"/>
</dbReference>
<dbReference type="EMBL" id="MPVP01000066">
    <property type="protein sequence ID" value="OMD34094.1"/>
    <property type="molecule type" value="Genomic_DNA"/>
</dbReference>
<dbReference type="Gene3D" id="1.10.357.10">
    <property type="entry name" value="Tetracycline Repressor, domain 2"/>
    <property type="match status" value="1"/>
</dbReference>
<evidence type="ECO:0000313" key="2">
    <source>
        <dbReference type="EMBL" id="OMD34094.1"/>
    </source>
</evidence>
<sequence length="172" mass="19936">MVGTKNNRRTKYTINLIKESFLVLLETKKLPQITVTEICNYADINRGTFYLHYKDPFELFEVMQNEFNKELVEALQEGGSPCTSEESMVKLLNIIQDKKTMYQLLISESGKSEFLTRVLLEQNWNEPFLRDYSFTYKVYGSIGVINQWLESNGGESPQTIANIIYSLGHQNK</sequence>
<dbReference type="InterPro" id="IPR039532">
    <property type="entry name" value="TetR_C_Firmicutes"/>
</dbReference>
<gene>
    <name evidence="2" type="ORF">BSO21_12860</name>
</gene>
<dbReference type="InterPro" id="IPR009057">
    <property type="entry name" value="Homeodomain-like_sf"/>
</dbReference>